<dbReference type="AlphaFoldDB" id="K0IMU3"/>
<dbReference type="RefSeq" id="WP_015018761.1">
    <property type="nucleotide sequence ID" value="NC_018719.1"/>
</dbReference>
<comment type="cofactor">
    <cofactor evidence="1">
        <name>FMN</name>
        <dbReference type="ChEBI" id="CHEBI:58210"/>
    </cofactor>
</comment>
<accession>K0IMU3</accession>
<dbReference type="STRING" id="1237085.Ngar_c12840"/>
<dbReference type="InParanoid" id="K0IMU3"/>
<sequence length="301" mass="33346">MPEIMGNVHRYFATTVGLITTKGKHGPNVMAAEWTMHVSYDPMLIAVFVHDSPTYWNIEETRVFGVNIASDDQSELVNIAGGYSGTEINKLAIPGTFSTYSAKHIDVPMIKGCALNAECRVTTIEKMGDHIMVVGEAVSAIFDEKKFPLIYTRGNYRKLSRSKIPSGRKVVRITPDQMSQFQKMSAGQFVLKAAAAVIRRQNGGQILLQKFGDWWILPMVVVNKGANYKEALEKHLGSIGVSASVSKISGIKRMTLKAGKTELRANFITFDCKLRSLEGSDAEWFTRLPKNSTVLTLLEKP</sequence>
<evidence type="ECO:0000313" key="5">
    <source>
        <dbReference type="EMBL" id="AFU58224.1"/>
    </source>
</evidence>
<dbReference type="GO" id="GO:0010181">
    <property type="term" value="F:FMN binding"/>
    <property type="evidence" value="ECO:0007669"/>
    <property type="project" value="InterPro"/>
</dbReference>
<dbReference type="EMBL" id="CP002408">
    <property type="protein sequence ID" value="AFU58224.1"/>
    <property type="molecule type" value="Genomic_DNA"/>
</dbReference>
<dbReference type="GeneID" id="13797543"/>
<comment type="similarity">
    <text evidence="3">Belongs to the flavoredoxin family.</text>
</comment>
<proteinExistence type="inferred from homology"/>
<evidence type="ECO:0000259" key="4">
    <source>
        <dbReference type="SMART" id="SM00903"/>
    </source>
</evidence>
<dbReference type="PANTHER" id="PTHR43567">
    <property type="entry name" value="FLAVOREDOXIN-RELATED-RELATED"/>
    <property type="match status" value="1"/>
</dbReference>
<dbReference type="KEGG" id="nga:Ngar_c12840"/>
<evidence type="ECO:0000256" key="2">
    <source>
        <dbReference type="ARBA" id="ARBA00022630"/>
    </source>
</evidence>
<feature type="domain" description="Flavin reductase like" evidence="4">
    <location>
        <begin position="9"/>
        <end position="158"/>
    </location>
</feature>
<keyword evidence="6" id="KW-1185">Reference proteome</keyword>
<name>K0IMU3_NITGG</name>
<dbReference type="Pfam" id="PF01613">
    <property type="entry name" value="Flavin_Reduct"/>
    <property type="match status" value="1"/>
</dbReference>
<gene>
    <name evidence="5" type="ordered locus">Ngar_c12840</name>
</gene>
<reference evidence="5 6" key="1">
    <citation type="journal article" date="2012" name="Environ. Microbiol.">
        <title>The genome of the ammonia-oxidizing Candidatus Nitrososphaera gargensis: insights into metabolic versatility and environmental adaptations.</title>
        <authorList>
            <person name="Spang A."/>
            <person name="Poehlein A."/>
            <person name="Offre P."/>
            <person name="Zumbragel S."/>
            <person name="Haider S."/>
            <person name="Rychlik N."/>
            <person name="Nowka B."/>
            <person name="Schmeisser C."/>
            <person name="Lebedeva E.V."/>
            <person name="Rattei T."/>
            <person name="Bohm C."/>
            <person name="Schmid M."/>
            <person name="Galushko A."/>
            <person name="Hatzenpichler R."/>
            <person name="Weinmaier T."/>
            <person name="Daniel R."/>
            <person name="Schleper C."/>
            <person name="Spieck E."/>
            <person name="Streit W."/>
            <person name="Wagner M."/>
        </authorList>
    </citation>
    <scope>NUCLEOTIDE SEQUENCE [LARGE SCALE GENOMIC DNA]</scope>
    <source>
        <strain evidence="6">Ga9.2</strain>
    </source>
</reference>
<dbReference type="OrthoDB" id="8522at2157"/>
<dbReference type="InterPro" id="IPR002563">
    <property type="entry name" value="Flavin_Rdtase-like_dom"/>
</dbReference>
<evidence type="ECO:0000256" key="3">
    <source>
        <dbReference type="ARBA" id="ARBA00038054"/>
    </source>
</evidence>
<keyword evidence="2" id="KW-0285">Flavoprotein</keyword>
<dbReference type="Proteomes" id="UP000008037">
    <property type="component" value="Chromosome"/>
</dbReference>
<dbReference type="SMART" id="SM00903">
    <property type="entry name" value="Flavin_Reduct"/>
    <property type="match status" value="1"/>
</dbReference>
<protein>
    <recommendedName>
        <fullName evidence="4">Flavin reductase like domain-containing protein</fullName>
    </recommendedName>
</protein>
<dbReference type="InterPro" id="IPR052174">
    <property type="entry name" value="Flavoredoxin"/>
</dbReference>
<dbReference type="BioCyc" id="CNIT1237085:G1324-1282-MONOMER"/>
<evidence type="ECO:0000313" key="6">
    <source>
        <dbReference type="Proteomes" id="UP000008037"/>
    </source>
</evidence>
<dbReference type="PANTHER" id="PTHR43567:SF1">
    <property type="entry name" value="FLAVOREDOXIN"/>
    <property type="match status" value="1"/>
</dbReference>
<dbReference type="HOGENOM" id="CLU_923221_0_0_2"/>
<organism evidence="5 6">
    <name type="scientific">Nitrososphaera gargensis (strain Ga9.2)</name>
    <dbReference type="NCBI Taxonomy" id="1237085"/>
    <lineage>
        <taxon>Archaea</taxon>
        <taxon>Nitrososphaerota</taxon>
        <taxon>Nitrososphaeria</taxon>
        <taxon>Nitrososphaerales</taxon>
        <taxon>Nitrososphaeraceae</taxon>
        <taxon>Nitrososphaera</taxon>
    </lineage>
</organism>
<dbReference type="Gene3D" id="2.30.110.10">
    <property type="entry name" value="Electron Transport, Fmn-binding Protein, Chain A"/>
    <property type="match status" value="1"/>
</dbReference>
<evidence type="ECO:0000256" key="1">
    <source>
        <dbReference type="ARBA" id="ARBA00001917"/>
    </source>
</evidence>
<dbReference type="InterPro" id="IPR012349">
    <property type="entry name" value="Split_barrel_FMN-bd"/>
</dbReference>
<dbReference type="SUPFAM" id="SSF50475">
    <property type="entry name" value="FMN-binding split barrel"/>
    <property type="match status" value="1"/>
</dbReference>